<proteinExistence type="predicted"/>
<evidence type="ECO:0000313" key="2">
    <source>
        <dbReference type="EMBL" id="KAJ3051043.1"/>
    </source>
</evidence>
<evidence type="ECO:0000313" key="3">
    <source>
        <dbReference type="Proteomes" id="UP001212841"/>
    </source>
</evidence>
<evidence type="ECO:0000256" key="1">
    <source>
        <dbReference type="SAM" id="MobiDB-lite"/>
    </source>
</evidence>
<organism evidence="2 3">
    <name type="scientific">Rhizophlyctis rosea</name>
    <dbReference type="NCBI Taxonomy" id="64517"/>
    <lineage>
        <taxon>Eukaryota</taxon>
        <taxon>Fungi</taxon>
        <taxon>Fungi incertae sedis</taxon>
        <taxon>Chytridiomycota</taxon>
        <taxon>Chytridiomycota incertae sedis</taxon>
        <taxon>Chytridiomycetes</taxon>
        <taxon>Rhizophlyctidales</taxon>
        <taxon>Rhizophlyctidaceae</taxon>
        <taxon>Rhizophlyctis</taxon>
    </lineage>
</organism>
<dbReference type="AlphaFoldDB" id="A0AAD5SAX4"/>
<feature type="region of interest" description="Disordered" evidence="1">
    <location>
        <begin position="1"/>
        <end position="46"/>
    </location>
</feature>
<gene>
    <name evidence="2" type="ORF">HK097_007986</name>
</gene>
<dbReference type="Proteomes" id="UP001212841">
    <property type="component" value="Unassembled WGS sequence"/>
</dbReference>
<reference evidence="2" key="1">
    <citation type="submission" date="2020-05" db="EMBL/GenBank/DDBJ databases">
        <title>Phylogenomic resolution of chytrid fungi.</title>
        <authorList>
            <person name="Stajich J.E."/>
            <person name="Amses K."/>
            <person name="Simmons R."/>
            <person name="Seto K."/>
            <person name="Myers J."/>
            <person name="Bonds A."/>
            <person name="Quandt C.A."/>
            <person name="Barry K."/>
            <person name="Liu P."/>
            <person name="Grigoriev I."/>
            <person name="Longcore J.E."/>
            <person name="James T.Y."/>
        </authorList>
    </citation>
    <scope>NUCLEOTIDE SEQUENCE</scope>
    <source>
        <strain evidence="2">JEL0318</strain>
    </source>
</reference>
<protein>
    <submittedName>
        <fullName evidence="2">Uncharacterized protein</fullName>
    </submittedName>
</protein>
<sequence>MAAVAPLPLKSEVAELPPPKDAEAPPAYSPEEHSSSGPLSDGRRKHRDHIVSLLTTNIQHPSVSIADLDAAIHYDKDYLYSLHQEKSNWKGLTVYKCKDDPRGWVPKYWWWMGWTYNFAGERTEEAKEFGRGHEVLKRAREGIKRFEPIKGM</sequence>
<keyword evidence="3" id="KW-1185">Reference proteome</keyword>
<accession>A0AAD5SAX4</accession>
<dbReference type="EMBL" id="JADGJD010000441">
    <property type="protein sequence ID" value="KAJ3051043.1"/>
    <property type="molecule type" value="Genomic_DNA"/>
</dbReference>
<name>A0AAD5SAX4_9FUNG</name>
<comment type="caution">
    <text evidence="2">The sequence shown here is derived from an EMBL/GenBank/DDBJ whole genome shotgun (WGS) entry which is preliminary data.</text>
</comment>